<evidence type="ECO:0000313" key="17">
    <source>
        <dbReference type="EMBL" id="KWZ82104.1"/>
    </source>
</evidence>
<dbReference type="PATRIC" id="fig|1681.53.peg.676"/>
<evidence type="ECO:0000256" key="10">
    <source>
        <dbReference type="ARBA" id="ARBA00023204"/>
    </source>
</evidence>
<keyword evidence="4 13" id="KW-0235">DNA replication</keyword>
<dbReference type="GO" id="GO:0003911">
    <property type="term" value="F:DNA ligase (NAD+) activity"/>
    <property type="evidence" value="ECO:0007669"/>
    <property type="project" value="UniProtKB-UniRule"/>
</dbReference>
<feature type="binding site" evidence="13">
    <location>
        <position position="516"/>
    </location>
    <ligand>
        <name>Zn(2+)</name>
        <dbReference type="ChEBI" id="CHEBI:29105"/>
    </ligand>
</feature>
<feature type="binding site" evidence="13">
    <location>
        <position position="491"/>
    </location>
    <ligand>
        <name>Zn(2+)</name>
        <dbReference type="ChEBI" id="CHEBI:29105"/>
    </ligand>
</feature>
<dbReference type="Gene3D" id="1.10.287.610">
    <property type="entry name" value="Helix hairpin bin"/>
    <property type="match status" value="1"/>
</dbReference>
<feature type="binding site" evidence="13">
    <location>
        <begin position="100"/>
        <end position="104"/>
    </location>
    <ligand>
        <name>NAD(+)</name>
        <dbReference type="ChEBI" id="CHEBI:57540"/>
    </ligand>
</feature>
<keyword evidence="7 13" id="KW-0862">Zinc</keyword>
<dbReference type="GO" id="GO:0046872">
    <property type="term" value="F:metal ion binding"/>
    <property type="evidence" value="ECO:0007669"/>
    <property type="project" value="UniProtKB-KW"/>
</dbReference>
<keyword evidence="3 13" id="KW-0436">Ligase</keyword>
<dbReference type="SMART" id="SM00532">
    <property type="entry name" value="LIGANc"/>
    <property type="match status" value="1"/>
</dbReference>
<dbReference type="GO" id="GO:0006281">
    <property type="term" value="P:DNA repair"/>
    <property type="evidence" value="ECO:0007669"/>
    <property type="project" value="UniProtKB-KW"/>
</dbReference>
<organism evidence="17 18">
    <name type="scientific">Bifidobacterium bifidum</name>
    <dbReference type="NCBI Taxonomy" id="1681"/>
    <lineage>
        <taxon>Bacteria</taxon>
        <taxon>Bacillati</taxon>
        <taxon>Actinomycetota</taxon>
        <taxon>Actinomycetes</taxon>
        <taxon>Bifidobacteriales</taxon>
        <taxon>Bifidobacteriaceae</taxon>
        <taxon>Bifidobacterium</taxon>
    </lineage>
</organism>
<evidence type="ECO:0000256" key="1">
    <source>
        <dbReference type="ARBA" id="ARBA00012722"/>
    </source>
</evidence>
<evidence type="ECO:0000256" key="3">
    <source>
        <dbReference type="ARBA" id="ARBA00022598"/>
    </source>
</evidence>
<dbReference type="PANTHER" id="PTHR23389">
    <property type="entry name" value="CHROMOSOME TRANSMISSION FIDELITY FACTOR 18"/>
    <property type="match status" value="1"/>
</dbReference>
<evidence type="ECO:0000256" key="8">
    <source>
        <dbReference type="ARBA" id="ARBA00022842"/>
    </source>
</evidence>
<evidence type="ECO:0000259" key="16">
    <source>
        <dbReference type="PROSITE" id="PS50172"/>
    </source>
</evidence>
<dbReference type="InterPro" id="IPR001357">
    <property type="entry name" value="BRCT_dom"/>
</dbReference>
<dbReference type="InterPro" id="IPR004150">
    <property type="entry name" value="NAD_DNA_ligase_OB"/>
</dbReference>
<comment type="cofactor">
    <cofactor evidence="13">
        <name>Mg(2+)</name>
        <dbReference type="ChEBI" id="CHEBI:18420"/>
    </cofactor>
    <cofactor evidence="13">
        <name>Mn(2+)</name>
        <dbReference type="ChEBI" id="CHEBI:29035"/>
    </cofactor>
</comment>
<dbReference type="Pfam" id="PF03120">
    <property type="entry name" value="OB_DNA_ligase"/>
    <property type="match status" value="1"/>
</dbReference>
<comment type="function">
    <text evidence="13">DNA ligase that catalyzes the formation of phosphodiester linkages between 5'-phosphoryl and 3'-hydroxyl groups in double-stranded DNA using NAD as a coenzyme and as the energy source for the reaction. It is essential for DNA replication and repair of damaged DNA.</text>
</comment>
<feature type="binding site" evidence="13">
    <location>
        <position position="494"/>
    </location>
    <ligand>
        <name>Zn(2+)</name>
        <dbReference type="ChEBI" id="CHEBI:29105"/>
    </ligand>
</feature>
<keyword evidence="9 13" id="KW-0520">NAD</keyword>
<dbReference type="InterPro" id="IPR036420">
    <property type="entry name" value="BRCT_dom_sf"/>
</dbReference>
<feature type="domain" description="BRCT" evidence="16">
    <location>
        <begin position="818"/>
        <end position="900"/>
    </location>
</feature>
<dbReference type="Gene3D" id="3.40.50.10190">
    <property type="entry name" value="BRCT domain"/>
    <property type="match status" value="1"/>
</dbReference>
<sequence>MARAAVSQSSGDQLAWDFDDPDAGEAPAPVENEGAARFAPGSSQWVAALQSTDADAARLDRLDVSSLSNEVAARLWARVAAWVEADQIAYYIDDAPVSSDAAYDARLRCLQRLEAEFPSLDSPQSPTHRVGGTFSNDFASVRHPSRMMSLDDVFSIEELRDWYDSVLRDLDWPEGKPLPMTCEVKIDGLALNLIYRNGVLEQGLTRGDGVTGEDITLNVRTIGSIPANLGGPAADIPEFVEIRGEVFMRWDDFKALNGEQEDAGRPPFANPRNAAAGSLRQKDPRITATRRLSFYAHGIGTLRWGSGRPAGSHDVVADQSEAYTLYSKWGVPVSPHNREVTSFAQILDMIDYYGEHRGDIEHALDGIVVKVDDLGLQRSLGATSRAPRWAIAYKYPPEEVNTELLDVTVQVGRTGRVTPVAVLKPVYVAGSTVSRTTLHNPFEVKRKGVLIGDTVVVRKAGDVIPELVGPVVERRKGREDDLREFVMPDRCPSCGSKLAPAKEGDKDIRCPNVESCPAQLTERIINLASRKAFDIEHLGDQSAIALTNPEENRPDSPDTFAPNITEILVKPGEEPEPYEPVEGLRLPERQKPVLSSEAGLFTLDAAALRDVRVWREAAIIEIHETVTADGKTKRTRKRIGGSGLWHQVPAFWTAPTPAKKLSARRQAAAGAPADAATEPYPGYDVPADAVVVRVDRKTTRNGTADVPVYVRPGENTRKMFDEMDKARHADLWRVLVALSIRRLGPPTARLIASAFGSLDAIEQAGVDELSAIDGIGPEIAESVVNWFAAAREPRDWRGETLRAWQAAGVGVAAAETSTLPQTLAGKTVVVTGSLEGFSRDSAKEAIIERGGKAAGSVSKKTDWVVVGENAGSKATKAEELGIPMLDEAQFRTLLETGAVQ</sequence>
<dbReference type="Gene3D" id="3.30.470.30">
    <property type="entry name" value="DNA ligase/mRNA capping enzyme"/>
    <property type="match status" value="1"/>
</dbReference>
<evidence type="ECO:0000256" key="5">
    <source>
        <dbReference type="ARBA" id="ARBA00022723"/>
    </source>
</evidence>
<dbReference type="Pfam" id="PF00533">
    <property type="entry name" value="BRCT"/>
    <property type="match status" value="1"/>
</dbReference>
<name>A0A133KR84_BIFBI</name>
<feature type="binding site" evidence="13">
    <location>
        <begin position="149"/>
        <end position="150"/>
    </location>
    <ligand>
        <name>NAD(+)</name>
        <dbReference type="ChEBI" id="CHEBI:57540"/>
    </ligand>
</feature>
<dbReference type="FunFam" id="3.40.50.10190:FF:000054">
    <property type="entry name" value="DNA ligase"/>
    <property type="match status" value="1"/>
</dbReference>
<dbReference type="FunFam" id="2.40.50.140:FF:000012">
    <property type="entry name" value="DNA ligase"/>
    <property type="match status" value="1"/>
</dbReference>
<dbReference type="PANTHER" id="PTHR23389:SF9">
    <property type="entry name" value="DNA LIGASE"/>
    <property type="match status" value="1"/>
</dbReference>
<feature type="region of interest" description="Disordered" evidence="15">
    <location>
        <begin position="1"/>
        <end position="29"/>
    </location>
</feature>
<dbReference type="Proteomes" id="UP000070092">
    <property type="component" value="Unassembled WGS sequence"/>
</dbReference>
<evidence type="ECO:0000256" key="13">
    <source>
        <dbReference type="HAMAP-Rule" id="MF_01588"/>
    </source>
</evidence>
<dbReference type="PROSITE" id="PS01056">
    <property type="entry name" value="DNA_LIGASE_N2"/>
    <property type="match status" value="1"/>
</dbReference>
<dbReference type="Gene3D" id="1.10.150.20">
    <property type="entry name" value="5' to 3' exonuclease, C-terminal subdomain"/>
    <property type="match status" value="2"/>
</dbReference>
<dbReference type="Gene3D" id="2.40.50.140">
    <property type="entry name" value="Nucleic acid-binding proteins"/>
    <property type="match status" value="1"/>
</dbReference>
<dbReference type="CDD" id="cd17748">
    <property type="entry name" value="BRCT_DNA_ligase_like"/>
    <property type="match status" value="1"/>
</dbReference>
<dbReference type="FunFam" id="3.30.470.30:FF:000001">
    <property type="entry name" value="DNA ligase"/>
    <property type="match status" value="1"/>
</dbReference>
<dbReference type="InterPro" id="IPR018239">
    <property type="entry name" value="DNA_ligase_AS"/>
</dbReference>
<comment type="caution">
    <text evidence="17">The sequence shown here is derived from an EMBL/GenBank/DDBJ whole genome shotgun (WGS) entry which is preliminary data.</text>
</comment>
<evidence type="ECO:0000256" key="7">
    <source>
        <dbReference type="ARBA" id="ARBA00022833"/>
    </source>
</evidence>
<proteinExistence type="inferred from homology"/>
<dbReference type="EMBL" id="LRPO01000020">
    <property type="protein sequence ID" value="KWZ82104.1"/>
    <property type="molecule type" value="Genomic_DNA"/>
</dbReference>
<dbReference type="HAMAP" id="MF_01588">
    <property type="entry name" value="DNA_ligase_A"/>
    <property type="match status" value="1"/>
</dbReference>
<comment type="catalytic activity">
    <reaction evidence="11 13 14">
        <text>NAD(+) + (deoxyribonucleotide)n-3'-hydroxyl + 5'-phospho-(deoxyribonucleotide)m = (deoxyribonucleotide)n+m + AMP + beta-nicotinamide D-nucleotide.</text>
        <dbReference type="EC" id="6.5.1.2"/>
    </reaction>
</comment>
<dbReference type="AlphaFoldDB" id="A0A133KR84"/>
<evidence type="ECO:0000313" key="18">
    <source>
        <dbReference type="Proteomes" id="UP000070092"/>
    </source>
</evidence>
<dbReference type="Gene3D" id="6.20.10.30">
    <property type="match status" value="1"/>
</dbReference>
<dbReference type="SUPFAM" id="SSF52113">
    <property type="entry name" value="BRCT domain"/>
    <property type="match status" value="1"/>
</dbReference>
<keyword evidence="10 13" id="KW-0234">DNA repair</keyword>
<dbReference type="Pfam" id="PF03119">
    <property type="entry name" value="DNA_ligase_ZBD"/>
    <property type="match status" value="1"/>
</dbReference>
<evidence type="ECO:0000256" key="12">
    <source>
        <dbReference type="ARBA" id="ARBA00060881"/>
    </source>
</evidence>
<dbReference type="SMART" id="SM00292">
    <property type="entry name" value="BRCT"/>
    <property type="match status" value="1"/>
</dbReference>
<feature type="region of interest" description="Disordered" evidence="15">
    <location>
        <begin position="259"/>
        <end position="280"/>
    </location>
</feature>
<evidence type="ECO:0000256" key="14">
    <source>
        <dbReference type="RuleBase" id="RU000618"/>
    </source>
</evidence>
<dbReference type="GO" id="GO:0006260">
    <property type="term" value="P:DNA replication"/>
    <property type="evidence" value="ECO:0007669"/>
    <property type="project" value="UniProtKB-KW"/>
</dbReference>
<dbReference type="GO" id="GO:0005829">
    <property type="term" value="C:cytosol"/>
    <property type="evidence" value="ECO:0007669"/>
    <property type="project" value="TreeGrafter"/>
</dbReference>
<dbReference type="PROSITE" id="PS01055">
    <property type="entry name" value="DNA_LIGASE_N1"/>
    <property type="match status" value="1"/>
</dbReference>
<dbReference type="NCBIfam" id="NF005932">
    <property type="entry name" value="PRK07956.1"/>
    <property type="match status" value="1"/>
</dbReference>
<evidence type="ECO:0000256" key="4">
    <source>
        <dbReference type="ARBA" id="ARBA00022705"/>
    </source>
</evidence>
<keyword evidence="8 13" id="KW-0460">Magnesium</keyword>
<dbReference type="NCBIfam" id="TIGR00575">
    <property type="entry name" value="dnlj"/>
    <property type="match status" value="1"/>
</dbReference>
<feature type="binding site" evidence="13">
    <location>
        <position position="183"/>
    </location>
    <ligand>
        <name>NAD(+)</name>
        <dbReference type="ChEBI" id="CHEBI:57540"/>
    </ligand>
</feature>
<dbReference type="InterPro" id="IPR012340">
    <property type="entry name" value="NA-bd_OB-fold"/>
</dbReference>
<feature type="binding site" evidence="13">
    <location>
        <position position="245"/>
    </location>
    <ligand>
        <name>NAD(+)</name>
        <dbReference type="ChEBI" id="CHEBI:57540"/>
    </ligand>
</feature>
<dbReference type="InterPro" id="IPR041663">
    <property type="entry name" value="DisA/LigA_HHH"/>
</dbReference>
<evidence type="ECO:0000256" key="15">
    <source>
        <dbReference type="SAM" id="MobiDB-lite"/>
    </source>
</evidence>
<dbReference type="CDD" id="cd00114">
    <property type="entry name" value="LIGANc"/>
    <property type="match status" value="1"/>
</dbReference>
<feature type="binding site" evidence="13">
    <location>
        <position position="206"/>
    </location>
    <ligand>
        <name>NAD(+)</name>
        <dbReference type="ChEBI" id="CHEBI:57540"/>
    </ligand>
</feature>
<dbReference type="SUPFAM" id="SSF56091">
    <property type="entry name" value="DNA ligase/mRNA capping enzyme, catalytic domain"/>
    <property type="match status" value="1"/>
</dbReference>
<reference evidence="17 18" key="1">
    <citation type="submission" date="2016-01" db="EMBL/GenBank/DDBJ databases">
        <authorList>
            <person name="Oliw E.H."/>
        </authorList>
    </citation>
    <scope>NUCLEOTIDE SEQUENCE [LARGE SCALE GENOMIC DNA]</scope>
    <source>
        <strain evidence="17 18">MJR8628B</strain>
    </source>
</reference>
<keyword evidence="13" id="KW-0464">Manganese</keyword>
<dbReference type="Pfam" id="PF01653">
    <property type="entry name" value="DNA_ligase_aden"/>
    <property type="match status" value="1"/>
</dbReference>
<feature type="binding site" evidence="13">
    <location>
        <position position="370"/>
    </location>
    <ligand>
        <name>NAD(+)</name>
        <dbReference type="ChEBI" id="CHEBI:57540"/>
    </ligand>
</feature>
<feature type="active site" description="N6-AMP-lysine intermediate" evidence="13">
    <location>
        <position position="185"/>
    </location>
</feature>
<dbReference type="InterPro" id="IPR004149">
    <property type="entry name" value="Znf_DNAligase_C4"/>
</dbReference>
<dbReference type="RefSeq" id="WP_061085869.1">
    <property type="nucleotide sequence ID" value="NZ_KQ955766.1"/>
</dbReference>
<comment type="similarity">
    <text evidence="12 13">Belongs to the NAD-dependent DNA ligase family. LigA subfamily.</text>
</comment>
<protein>
    <recommendedName>
        <fullName evidence="2 13">DNA ligase</fullName>
        <ecNumber evidence="1 13">6.5.1.2</ecNumber>
    </recommendedName>
    <alternativeName>
        <fullName evidence="13">Polydeoxyribonucleotide synthase [NAD(+)]</fullName>
    </alternativeName>
</protein>
<evidence type="ECO:0000256" key="2">
    <source>
        <dbReference type="ARBA" id="ARBA00013308"/>
    </source>
</evidence>
<dbReference type="InterPro" id="IPR001679">
    <property type="entry name" value="DNA_ligase"/>
</dbReference>
<dbReference type="InterPro" id="IPR013839">
    <property type="entry name" value="DNAligase_adenylation"/>
</dbReference>
<dbReference type="PROSITE" id="PS50172">
    <property type="entry name" value="BRCT"/>
    <property type="match status" value="1"/>
</dbReference>
<dbReference type="SUPFAM" id="SSF50249">
    <property type="entry name" value="Nucleic acid-binding proteins"/>
    <property type="match status" value="1"/>
</dbReference>
<dbReference type="InterPro" id="IPR013840">
    <property type="entry name" value="DNAligase_N"/>
</dbReference>
<accession>A0A133KR84</accession>
<evidence type="ECO:0000256" key="6">
    <source>
        <dbReference type="ARBA" id="ARBA00022763"/>
    </source>
</evidence>
<evidence type="ECO:0000256" key="9">
    <source>
        <dbReference type="ARBA" id="ARBA00023027"/>
    </source>
</evidence>
<feature type="binding site" evidence="13">
    <location>
        <position position="394"/>
    </location>
    <ligand>
        <name>NAD(+)</name>
        <dbReference type="ChEBI" id="CHEBI:57540"/>
    </ligand>
</feature>
<feature type="binding site" evidence="13">
    <location>
        <position position="510"/>
    </location>
    <ligand>
        <name>Zn(2+)</name>
        <dbReference type="ChEBI" id="CHEBI:29105"/>
    </ligand>
</feature>
<feature type="compositionally biased region" description="Low complexity" evidence="15">
    <location>
        <begin position="265"/>
        <end position="277"/>
    </location>
</feature>
<dbReference type="Pfam" id="PF12826">
    <property type="entry name" value="HHH_2"/>
    <property type="match status" value="1"/>
</dbReference>
<dbReference type="SUPFAM" id="SSF47781">
    <property type="entry name" value="RuvA domain 2-like"/>
    <property type="match status" value="2"/>
</dbReference>
<dbReference type="InterPro" id="IPR010994">
    <property type="entry name" value="RuvA_2-like"/>
</dbReference>
<dbReference type="InterPro" id="IPR033136">
    <property type="entry name" value="DNA_ligase_CS"/>
</dbReference>
<evidence type="ECO:0000256" key="11">
    <source>
        <dbReference type="ARBA" id="ARBA00034005"/>
    </source>
</evidence>
<dbReference type="EC" id="6.5.1.2" evidence="1 13"/>
<keyword evidence="6 13" id="KW-0227">DNA damage</keyword>
<keyword evidence="5 13" id="KW-0479">Metal-binding</keyword>
<feature type="compositionally biased region" description="Polar residues" evidence="15">
    <location>
        <begin position="1"/>
        <end position="12"/>
    </location>
</feature>
<gene>
    <name evidence="13" type="primary">ligA</name>
    <name evidence="17" type="ORF">HMPREF3196_00687</name>
</gene>